<dbReference type="Proteomes" id="UP000014254">
    <property type="component" value="Unassembled WGS sequence"/>
</dbReference>
<accession>S2JQE9</accession>
<dbReference type="InterPro" id="IPR001810">
    <property type="entry name" value="F-box_dom"/>
</dbReference>
<evidence type="ECO:0000313" key="2">
    <source>
        <dbReference type="EMBL" id="EPB81975.1"/>
    </source>
</evidence>
<dbReference type="OrthoDB" id="10358795at2759"/>
<gene>
    <name evidence="2" type="ORF">HMPREF1544_11291</name>
</gene>
<proteinExistence type="predicted"/>
<dbReference type="SUPFAM" id="SSF52047">
    <property type="entry name" value="RNI-like"/>
    <property type="match status" value="1"/>
</dbReference>
<dbReference type="InterPro" id="IPR032675">
    <property type="entry name" value="LRR_dom_sf"/>
</dbReference>
<dbReference type="VEuPathDB" id="FungiDB:HMPREF1544_11291"/>
<dbReference type="InParanoid" id="S2JQE9"/>
<protein>
    <recommendedName>
        <fullName evidence="1">F-box domain-containing protein</fullName>
    </recommendedName>
</protein>
<dbReference type="Gene3D" id="3.80.10.10">
    <property type="entry name" value="Ribonuclease Inhibitor"/>
    <property type="match status" value="1"/>
</dbReference>
<evidence type="ECO:0000313" key="3">
    <source>
        <dbReference type="Proteomes" id="UP000014254"/>
    </source>
</evidence>
<evidence type="ECO:0000259" key="1">
    <source>
        <dbReference type="PROSITE" id="PS50181"/>
    </source>
</evidence>
<keyword evidence="3" id="KW-1185">Reference proteome</keyword>
<name>S2JQE9_MUCC1</name>
<dbReference type="AlphaFoldDB" id="S2JQE9"/>
<dbReference type="EMBL" id="KE124137">
    <property type="protein sequence ID" value="EPB81975.1"/>
    <property type="molecule type" value="Genomic_DNA"/>
</dbReference>
<feature type="domain" description="F-box" evidence="1">
    <location>
        <begin position="15"/>
        <end position="49"/>
    </location>
</feature>
<reference evidence="3" key="1">
    <citation type="submission" date="2013-05" db="EMBL/GenBank/DDBJ databases">
        <title>The Genome sequence of Mucor circinelloides f. circinelloides 1006PhL.</title>
        <authorList>
            <consortium name="The Broad Institute Genomics Platform"/>
            <person name="Cuomo C."/>
            <person name="Earl A."/>
            <person name="Findley K."/>
            <person name="Lee S.C."/>
            <person name="Walker B."/>
            <person name="Young S."/>
            <person name="Zeng Q."/>
            <person name="Gargeya S."/>
            <person name="Fitzgerald M."/>
            <person name="Haas B."/>
            <person name="Abouelleil A."/>
            <person name="Allen A.W."/>
            <person name="Alvarado L."/>
            <person name="Arachchi H.M."/>
            <person name="Berlin A.M."/>
            <person name="Chapman S.B."/>
            <person name="Gainer-Dewar J."/>
            <person name="Goldberg J."/>
            <person name="Griggs A."/>
            <person name="Gujja S."/>
            <person name="Hansen M."/>
            <person name="Howarth C."/>
            <person name="Imamovic A."/>
            <person name="Ireland A."/>
            <person name="Larimer J."/>
            <person name="McCowan C."/>
            <person name="Murphy C."/>
            <person name="Pearson M."/>
            <person name="Poon T.W."/>
            <person name="Priest M."/>
            <person name="Roberts A."/>
            <person name="Saif S."/>
            <person name="Shea T."/>
            <person name="Sisk P."/>
            <person name="Sykes S."/>
            <person name="Wortman J."/>
            <person name="Nusbaum C."/>
            <person name="Birren B."/>
        </authorList>
    </citation>
    <scope>NUCLEOTIDE SEQUENCE [LARGE SCALE GENOMIC DNA]</scope>
    <source>
        <strain evidence="3">1006PhL</strain>
    </source>
</reference>
<organism evidence="2 3">
    <name type="scientific">Mucor circinelloides f. circinelloides (strain 1006PhL)</name>
    <name type="common">Mucormycosis agent</name>
    <name type="synonym">Calyptromyces circinelloides</name>
    <dbReference type="NCBI Taxonomy" id="1220926"/>
    <lineage>
        <taxon>Eukaryota</taxon>
        <taxon>Fungi</taxon>
        <taxon>Fungi incertae sedis</taxon>
        <taxon>Mucoromycota</taxon>
        <taxon>Mucoromycotina</taxon>
        <taxon>Mucoromycetes</taxon>
        <taxon>Mucorales</taxon>
        <taxon>Mucorineae</taxon>
        <taxon>Mucoraceae</taxon>
        <taxon>Mucor</taxon>
    </lineage>
</organism>
<sequence length="479" mass="55792">MNNNNNNNNNNNDLAFHFKRLPNEIQREIVSRLEVNELEELLQVNRHVRHQAAFYFFQSTSVMVIGLERLQAFRNVLQDPFNLYTRITTLVISDIPDFGNLTGEQAANFLTEILDRSPFLRVLDFVDVNDMAILANGLRQRIQRGAIGVLQRFTRITASTTEEEERQRRVVRQEQRAMLRLNLVFRESIGRLDINQLFVQDLNGEPFNNNLYGFLQQFPRLSVLHLHFSVNLVLTEILLACPELTVLRFMRDILRGLRAQISIYPANRTREFNYNLRRRMFHLERLTVQGDSITAAFCDFINIYLQNLVELTILHDVFRGRAFADAFNVFITNPSLIRVLRFYNVGWNILAVYPRIDEYFPILTVLRVDNCQGVAEHNLGGLTLARFSLDVSPFLEEENQDLIQVAVHLRVRNRRLYFLHRRGEDAFLPQPTPVIEGVPFEDIIIRASDINTLELYTGDNGWSHAINLGLDFFPNPLFE</sequence>
<dbReference type="PROSITE" id="PS50181">
    <property type="entry name" value="FBOX"/>
    <property type="match status" value="1"/>
</dbReference>